<name>A0ABR4FL20_9EURO</name>
<comment type="caution">
    <text evidence="2">The sequence shown here is derived from an EMBL/GenBank/DDBJ whole genome shotgun (WGS) entry which is preliminary data.</text>
</comment>
<feature type="compositionally biased region" description="Polar residues" evidence="1">
    <location>
        <begin position="687"/>
        <end position="704"/>
    </location>
</feature>
<organism evidence="2 3">
    <name type="scientific">Aspergillus keveii</name>
    <dbReference type="NCBI Taxonomy" id="714993"/>
    <lineage>
        <taxon>Eukaryota</taxon>
        <taxon>Fungi</taxon>
        <taxon>Dikarya</taxon>
        <taxon>Ascomycota</taxon>
        <taxon>Pezizomycotina</taxon>
        <taxon>Eurotiomycetes</taxon>
        <taxon>Eurotiomycetidae</taxon>
        <taxon>Eurotiales</taxon>
        <taxon>Aspergillaceae</taxon>
        <taxon>Aspergillus</taxon>
        <taxon>Aspergillus subgen. Nidulantes</taxon>
    </lineage>
</organism>
<keyword evidence="3" id="KW-1185">Reference proteome</keyword>
<protein>
    <recommendedName>
        <fullName evidence="4">BTB domain-containing protein</fullName>
    </recommendedName>
</protein>
<gene>
    <name evidence="2" type="ORF">BJX66DRAFT_317530</name>
</gene>
<reference evidence="2 3" key="1">
    <citation type="submission" date="2024-07" db="EMBL/GenBank/DDBJ databases">
        <title>Section-level genome sequencing and comparative genomics of Aspergillus sections Usti and Cavernicolus.</title>
        <authorList>
            <consortium name="Lawrence Berkeley National Laboratory"/>
            <person name="Nybo J.L."/>
            <person name="Vesth T.C."/>
            <person name="Theobald S."/>
            <person name="Frisvad J.C."/>
            <person name="Larsen T.O."/>
            <person name="Kjaerboelling I."/>
            <person name="Rothschild-Mancinelli K."/>
            <person name="Lyhne E.K."/>
            <person name="Kogle M.E."/>
            <person name="Barry K."/>
            <person name="Clum A."/>
            <person name="Na H."/>
            <person name="Ledsgaard L."/>
            <person name="Lin J."/>
            <person name="Lipzen A."/>
            <person name="Kuo A."/>
            <person name="Riley R."/>
            <person name="Mondo S."/>
            <person name="Labutti K."/>
            <person name="Haridas S."/>
            <person name="Pangalinan J."/>
            <person name="Salamov A.A."/>
            <person name="Simmons B.A."/>
            <person name="Magnuson J.K."/>
            <person name="Chen J."/>
            <person name="Drula E."/>
            <person name="Henrissat B."/>
            <person name="Wiebenga A."/>
            <person name="Lubbers R.J."/>
            <person name="Gomes A.C."/>
            <person name="Makela M.R."/>
            <person name="Stajich J."/>
            <person name="Grigoriev I.V."/>
            <person name="Mortensen U.H."/>
            <person name="De Vries R.P."/>
            <person name="Baker S.E."/>
            <person name="Andersen M.R."/>
        </authorList>
    </citation>
    <scope>NUCLEOTIDE SEQUENCE [LARGE SCALE GENOMIC DNA]</scope>
    <source>
        <strain evidence="2 3">CBS 209.92</strain>
    </source>
</reference>
<evidence type="ECO:0000313" key="3">
    <source>
        <dbReference type="Proteomes" id="UP001610563"/>
    </source>
</evidence>
<dbReference type="Proteomes" id="UP001610563">
    <property type="component" value="Unassembled WGS sequence"/>
</dbReference>
<accession>A0ABR4FL20</accession>
<evidence type="ECO:0008006" key="4">
    <source>
        <dbReference type="Google" id="ProtNLM"/>
    </source>
</evidence>
<feature type="compositionally biased region" description="Acidic residues" evidence="1">
    <location>
        <begin position="641"/>
        <end position="651"/>
    </location>
</feature>
<sequence length="711" mass="79285">MSSSELRAFLFFEDADTLAFIDSPSYRPTWSLNPNSAQGIGHRVHSQKLLATGSPFFQKLFEPRTQQRNIKRRGAPPEGIKYIIDLTPPLSDEDAVLYLTELSCPQGMRTWANSFSRWNLPLSCVSGSDSFAGEEDLGPLPEYSPSRHRAGIVHILQVLEDISPQLDTPCKLWTFFGLAKLYEIATMPQINVRVATWVYESTNARLIELHPETTYQLAKGTQCDHLLADSFSILVGEEALLLLRSSDLPGPRKRQATVHGRQQDQLDDDDLQRVQYAGESFLNYILERLADFTGTEMRWLNDSTMYQTALNFVPLNPDEAEVVSELISSLKDFVRATIWAALCPVKPTWLPNKLKHDNTGTYPTIEFYHVHDSLDFVERLTTRTFWQQLIDRTLGEDSGQMVPETYWGCSVADLCGYKGGPLRNQHEVIIRAVTGKELKRKADRFNEVIRPLDNGGHPMELMQDSDEDAKFFGGAEPYFSVHGFIDEAHYYMQAYARHMVNSNRPGMRYELTDTLTCLTDKEFKYLPLWAGGCDDGTGGVYAEQPPLAETGGFSAPGPAIHTGSGLSSYAPSAYSFIESTVHGASHRATEGFASEIMSVDSGDMSDAGESVVVGSVTVRPSDNADDLDFILDSCAEDIDDISFDSDSDSDDTVIVGNETESSEWDMIPKAPDSSLPIREKRRGENGQLRNQEGMTSGNDGTQQLPIRKKKL</sequence>
<evidence type="ECO:0000313" key="2">
    <source>
        <dbReference type="EMBL" id="KAL2783954.1"/>
    </source>
</evidence>
<evidence type="ECO:0000256" key="1">
    <source>
        <dbReference type="SAM" id="MobiDB-lite"/>
    </source>
</evidence>
<feature type="region of interest" description="Disordered" evidence="1">
    <location>
        <begin position="641"/>
        <end position="711"/>
    </location>
</feature>
<proteinExistence type="predicted"/>
<dbReference type="EMBL" id="JBFTWV010000202">
    <property type="protein sequence ID" value="KAL2783954.1"/>
    <property type="molecule type" value="Genomic_DNA"/>
</dbReference>